<keyword evidence="2" id="KW-0378">Hydrolase</keyword>
<feature type="binding site" evidence="3">
    <location>
        <position position="50"/>
    </location>
    <ligand>
        <name>a divalent metal cation</name>
        <dbReference type="ChEBI" id="CHEBI:60240"/>
        <label>1</label>
    </ligand>
</feature>
<dbReference type="PIRSF" id="PIRSF005902">
    <property type="entry name" value="DNase_TatD"/>
    <property type="match status" value="1"/>
</dbReference>
<name>A0A2P6NP01_9EUKA</name>
<dbReference type="InterPro" id="IPR001130">
    <property type="entry name" value="TatD-like"/>
</dbReference>
<keyword evidence="5" id="KW-1185">Reference proteome</keyword>
<dbReference type="Gene3D" id="3.20.20.140">
    <property type="entry name" value="Metal-dependent hydrolases"/>
    <property type="match status" value="1"/>
</dbReference>
<dbReference type="GO" id="GO:0046872">
    <property type="term" value="F:metal ion binding"/>
    <property type="evidence" value="ECO:0007669"/>
    <property type="project" value="UniProtKB-KW"/>
</dbReference>
<dbReference type="PANTHER" id="PTHR46363:SF1">
    <property type="entry name" value="DEOXYRIBONUCLEASE TATDN2-RELATED"/>
    <property type="match status" value="1"/>
</dbReference>
<feature type="binding site" evidence="3">
    <location>
        <position position="266"/>
    </location>
    <ligand>
        <name>a divalent metal cation</name>
        <dbReference type="ChEBI" id="CHEBI:60240"/>
        <label>1</label>
    </ligand>
</feature>
<dbReference type="InParanoid" id="A0A2P6NP01"/>
<feature type="binding site" evidence="3">
    <location>
        <position position="188"/>
    </location>
    <ligand>
        <name>a divalent metal cation</name>
        <dbReference type="ChEBI" id="CHEBI:60240"/>
        <label>2</label>
    </ligand>
</feature>
<evidence type="ECO:0000313" key="5">
    <source>
        <dbReference type="Proteomes" id="UP000241769"/>
    </source>
</evidence>
<dbReference type="CDD" id="cd01310">
    <property type="entry name" value="TatD_DNAse"/>
    <property type="match status" value="1"/>
</dbReference>
<dbReference type="InterPro" id="IPR032466">
    <property type="entry name" value="Metal_Hydrolase"/>
</dbReference>
<dbReference type="PROSITE" id="PS01090">
    <property type="entry name" value="TATD_2"/>
    <property type="match status" value="1"/>
</dbReference>
<dbReference type="AlphaFoldDB" id="A0A2P6NP01"/>
<evidence type="ECO:0000256" key="1">
    <source>
        <dbReference type="ARBA" id="ARBA00022723"/>
    </source>
</evidence>
<organism evidence="4 5">
    <name type="scientific">Planoprotostelium fungivorum</name>
    <dbReference type="NCBI Taxonomy" id="1890364"/>
    <lineage>
        <taxon>Eukaryota</taxon>
        <taxon>Amoebozoa</taxon>
        <taxon>Evosea</taxon>
        <taxon>Variosea</taxon>
        <taxon>Cavosteliida</taxon>
        <taxon>Cavosteliaceae</taxon>
        <taxon>Planoprotostelium</taxon>
    </lineage>
</organism>
<sequence>MNRPKRGGRQDATVEKSLTDKDTKPKLNHFDILSNVKDRIEYKTPFVDTHCHWPLTMEAYMRKTNDFQRMDAYEFIRDVFGGKVSGIINIHCEAPLSSTWKEMADSSFWSEIGMSYGFACGLHPHHSKDWNDQLESSLLEAMKHPRCVAWGECGLDYHYDHSPRDVQREIFERQLKLAVSLGKPIVVHTREAEEDTEDIIKRCVPKDHKVHVHCFTDSPSFAARLLDHFPNLYIGVTGVVTYASNQNTSQVIRELTGLKRILLETDSPFMTPNNLKGKRPSVCHSAMIPWTAQFVSKILDVDTEEVLRVTRQNALDFYGI</sequence>
<dbReference type="FunFam" id="3.20.20.140:FF:000005">
    <property type="entry name" value="TatD family hydrolase"/>
    <property type="match status" value="1"/>
</dbReference>
<feature type="binding site" evidence="3">
    <location>
        <position position="52"/>
    </location>
    <ligand>
        <name>a divalent metal cation</name>
        <dbReference type="ChEBI" id="CHEBI:60240"/>
        <label>1</label>
    </ligand>
</feature>
<evidence type="ECO:0000256" key="3">
    <source>
        <dbReference type="PIRSR" id="PIRSR005902-1"/>
    </source>
</evidence>
<dbReference type="EMBL" id="MDYQ01000041">
    <property type="protein sequence ID" value="PRP85675.1"/>
    <property type="molecule type" value="Genomic_DNA"/>
</dbReference>
<accession>A0A2P6NP01</accession>
<feature type="binding site" evidence="3">
    <location>
        <position position="152"/>
    </location>
    <ligand>
        <name>a divalent metal cation</name>
        <dbReference type="ChEBI" id="CHEBI:60240"/>
        <label>1</label>
    </ligand>
</feature>
<dbReference type="InterPro" id="IPR018228">
    <property type="entry name" value="DNase_TatD-rel_CS"/>
</dbReference>
<dbReference type="Proteomes" id="UP000241769">
    <property type="component" value="Unassembled WGS sequence"/>
</dbReference>
<dbReference type="Pfam" id="PF01026">
    <property type="entry name" value="TatD_DNase"/>
    <property type="match status" value="1"/>
</dbReference>
<dbReference type="SUPFAM" id="SSF51556">
    <property type="entry name" value="Metallo-dependent hydrolases"/>
    <property type="match status" value="1"/>
</dbReference>
<feature type="binding site" evidence="3">
    <location>
        <position position="213"/>
    </location>
    <ligand>
        <name>a divalent metal cation</name>
        <dbReference type="ChEBI" id="CHEBI:60240"/>
        <label>2</label>
    </ligand>
</feature>
<dbReference type="GO" id="GO:0016788">
    <property type="term" value="F:hydrolase activity, acting on ester bonds"/>
    <property type="evidence" value="ECO:0007669"/>
    <property type="project" value="InterPro"/>
</dbReference>
<dbReference type="OrthoDB" id="6079689at2759"/>
<proteinExistence type="predicted"/>
<protein>
    <submittedName>
        <fullName evidence="4">Uncharacterized protein</fullName>
    </submittedName>
</protein>
<keyword evidence="1 3" id="KW-0479">Metal-binding</keyword>
<gene>
    <name evidence="4" type="ORF">PROFUN_06509</name>
</gene>
<dbReference type="PANTHER" id="PTHR46363">
    <property type="entry name" value="DEOXYRIBONUCLEASE TATDN2-RELATED"/>
    <property type="match status" value="1"/>
</dbReference>
<evidence type="ECO:0000313" key="4">
    <source>
        <dbReference type="EMBL" id="PRP85675.1"/>
    </source>
</evidence>
<reference evidence="4 5" key="1">
    <citation type="journal article" date="2018" name="Genome Biol. Evol.">
        <title>Multiple Roots of Fruiting Body Formation in Amoebozoa.</title>
        <authorList>
            <person name="Hillmann F."/>
            <person name="Forbes G."/>
            <person name="Novohradska S."/>
            <person name="Ferling I."/>
            <person name="Riege K."/>
            <person name="Groth M."/>
            <person name="Westermann M."/>
            <person name="Marz M."/>
            <person name="Spaller T."/>
            <person name="Winckler T."/>
            <person name="Schaap P."/>
            <person name="Glockner G."/>
        </authorList>
    </citation>
    <scope>NUCLEOTIDE SEQUENCE [LARGE SCALE GENOMIC DNA]</scope>
    <source>
        <strain evidence="4 5">Jena</strain>
    </source>
</reference>
<comment type="caution">
    <text evidence="4">The sequence shown here is derived from an EMBL/GenBank/DDBJ whole genome shotgun (WGS) entry which is preliminary data.</text>
</comment>
<evidence type="ECO:0000256" key="2">
    <source>
        <dbReference type="ARBA" id="ARBA00022801"/>
    </source>
</evidence>